<dbReference type="RefSeq" id="WP_149505724.1">
    <property type="nucleotide sequence ID" value="NZ_CP035710.1"/>
</dbReference>
<dbReference type="InterPro" id="IPR000843">
    <property type="entry name" value="HTH_LacI"/>
</dbReference>
<keyword evidence="3" id="KW-0804">Transcription</keyword>
<dbReference type="InterPro" id="IPR028082">
    <property type="entry name" value="Peripla_BP_I"/>
</dbReference>
<reference evidence="7 8" key="1">
    <citation type="submission" date="2019-02" db="EMBL/GenBank/DDBJ databases">
        <title>Complete Genome Sequence and Methylome Analysis of Sphaerotilus natans subsp. sulfidivorans D-507.</title>
        <authorList>
            <person name="Fomenkov A."/>
            <person name="Gridneva E."/>
            <person name="Smolyakov D."/>
            <person name="Dubinina G."/>
            <person name="Vincze T."/>
            <person name="Grabovich M."/>
            <person name="Roberts R.J."/>
        </authorList>
    </citation>
    <scope>NUCLEOTIDE SEQUENCE [LARGE SCALE GENOMIC DNA]</scope>
    <source>
        <strain evidence="7 8">D-507</strain>
        <plasmid evidence="8">psna507_unt10</plasmid>
        <plasmid evidence="7">pSna507_unt10</plasmid>
    </source>
</reference>
<evidence type="ECO:0000256" key="1">
    <source>
        <dbReference type="ARBA" id="ARBA00023015"/>
    </source>
</evidence>
<keyword evidence="2" id="KW-0238">DNA-binding</keyword>
<proteinExistence type="predicted"/>
<dbReference type="CDD" id="cd06267">
    <property type="entry name" value="PBP1_LacI_sugar_binding-like"/>
    <property type="match status" value="1"/>
</dbReference>
<evidence type="ECO:0000259" key="5">
    <source>
        <dbReference type="PROSITE" id="PS50932"/>
    </source>
</evidence>
<gene>
    <name evidence="6" type="ORF">ABIC99_002120</name>
    <name evidence="7" type="ORF">EWH46_19890</name>
</gene>
<dbReference type="Gene3D" id="1.10.260.40">
    <property type="entry name" value="lambda repressor-like DNA-binding domains"/>
    <property type="match status" value="1"/>
</dbReference>
<feature type="domain" description="HTH lacI-type" evidence="5">
    <location>
        <begin position="24"/>
        <end position="78"/>
    </location>
</feature>
<dbReference type="Proteomes" id="UP001549111">
    <property type="component" value="Unassembled WGS sequence"/>
</dbReference>
<dbReference type="PROSITE" id="PS00356">
    <property type="entry name" value="HTH_LACI_1"/>
    <property type="match status" value="1"/>
</dbReference>
<evidence type="ECO:0000313" key="6">
    <source>
        <dbReference type="EMBL" id="MET3604304.1"/>
    </source>
</evidence>
<keyword evidence="7" id="KW-0614">Plasmid</keyword>
<feature type="region of interest" description="Disordered" evidence="4">
    <location>
        <begin position="1"/>
        <end position="21"/>
    </location>
</feature>
<dbReference type="Pfam" id="PF00356">
    <property type="entry name" value="LacI"/>
    <property type="match status" value="1"/>
</dbReference>
<dbReference type="GO" id="GO:0003700">
    <property type="term" value="F:DNA-binding transcription factor activity"/>
    <property type="evidence" value="ECO:0007669"/>
    <property type="project" value="TreeGrafter"/>
</dbReference>
<accession>A0A5C1Q502</accession>
<dbReference type="EMBL" id="JBEPLS010000007">
    <property type="protein sequence ID" value="MET3604304.1"/>
    <property type="molecule type" value="Genomic_DNA"/>
</dbReference>
<dbReference type="OrthoDB" id="9805642at2"/>
<dbReference type="PANTHER" id="PTHR30146">
    <property type="entry name" value="LACI-RELATED TRANSCRIPTIONAL REPRESSOR"/>
    <property type="match status" value="1"/>
</dbReference>
<evidence type="ECO:0000256" key="4">
    <source>
        <dbReference type="SAM" id="MobiDB-lite"/>
    </source>
</evidence>
<dbReference type="Pfam" id="PF13377">
    <property type="entry name" value="Peripla_BP_3"/>
    <property type="match status" value="1"/>
</dbReference>
<organism evidence="7 8">
    <name type="scientific">Sphaerotilus sulfidivorans</name>
    <dbReference type="NCBI Taxonomy" id="639200"/>
    <lineage>
        <taxon>Bacteria</taxon>
        <taxon>Pseudomonadati</taxon>
        <taxon>Pseudomonadota</taxon>
        <taxon>Betaproteobacteria</taxon>
        <taxon>Burkholderiales</taxon>
        <taxon>Sphaerotilaceae</taxon>
        <taxon>Sphaerotilus</taxon>
    </lineage>
</organism>
<evidence type="ECO:0000313" key="8">
    <source>
        <dbReference type="Proteomes" id="UP000323522"/>
    </source>
</evidence>
<dbReference type="KEGG" id="snn:EWH46_19890"/>
<dbReference type="SUPFAM" id="SSF47413">
    <property type="entry name" value="lambda repressor-like DNA-binding domains"/>
    <property type="match status" value="1"/>
</dbReference>
<dbReference type="InterPro" id="IPR046335">
    <property type="entry name" value="LacI/GalR-like_sensor"/>
</dbReference>
<geneLocation type="plasmid" evidence="7">
    <name>pSna507_unt10</name>
</geneLocation>
<dbReference type="PROSITE" id="PS50932">
    <property type="entry name" value="HTH_LACI_2"/>
    <property type="match status" value="1"/>
</dbReference>
<evidence type="ECO:0000256" key="3">
    <source>
        <dbReference type="ARBA" id="ARBA00023163"/>
    </source>
</evidence>
<dbReference type="SUPFAM" id="SSF53822">
    <property type="entry name" value="Periplasmic binding protein-like I"/>
    <property type="match status" value="1"/>
</dbReference>
<keyword evidence="1" id="KW-0805">Transcription regulation</keyword>
<dbReference type="SMART" id="SM00354">
    <property type="entry name" value="HTH_LACI"/>
    <property type="match status" value="1"/>
</dbReference>
<dbReference type="AlphaFoldDB" id="A0A5C1Q502"/>
<evidence type="ECO:0000313" key="9">
    <source>
        <dbReference type="Proteomes" id="UP001549111"/>
    </source>
</evidence>
<dbReference type="CDD" id="cd01392">
    <property type="entry name" value="HTH_LacI"/>
    <property type="match status" value="1"/>
</dbReference>
<geneLocation type="plasmid" evidence="8">
    <name>psna507_unt10</name>
</geneLocation>
<sequence length="361" mass="38359">MNHEPAPDAPDLSATAAPRRRRAATIRDVAQAAGVSTATVSKFLNGGQRFTREVEERVAQAVRDLGYSSNPMARGMITGRTGNVGIVVLDVRNPHFTSLIRGASRPAAEAGLNLLFADIAEGLAPELPTLQALSRRVDGLIVSARLSDEALAWLGTSDMPVVYYGGPPAQQDCSSVGIDNRAAAAMLGRHLRELGHRRLRYVGFSGARWSQERWLGLQQAFEGSGAELHRHDVAEASADEGERIASEVLLGADAPDAVVAYNDLIALGLLGQTQALGLSVPRDVSITGFDNIVYGRYTSPALTTVDSGSEQTGERAMRRLIARIGGDPAARSGHELIASRVIVRGSTLGRPAVSRGEGRTR</sequence>
<protein>
    <submittedName>
        <fullName evidence="7">LacI family transcriptional regulator</fullName>
    </submittedName>
</protein>
<name>A0A5C1Q502_9BURK</name>
<evidence type="ECO:0000313" key="7">
    <source>
        <dbReference type="EMBL" id="QEN03105.1"/>
    </source>
</evidence>
<dbReference type="PRINTS" id="PR00036">
    <property type="entry name" value="HTHLACI"/>
</dbReference>
<evidence type="ECO:0000256" key="2">
    <source>
        <dbReference type="ARBA" id="ARBA00023125"/>
    </source>
</evidence>
<keyword evidence="9" id="KW-1185">Reference proteome</keyword>
<dbReference type="EMBL" id="CP035710">
    <property type="protein sequence ID" value="QEN03105.1"/>
    <property type="molecule type" value="Genomic_DNA"/>
</dbReference>
<reference evidence="6 9" key="2">
    <citation type="submission" date="2024-06" db="EMBL/GenBank/DDBJ databases">
        <title>Genomic Encyclopedia of Type Strains, Phase IV (KMG-IV): sequencing the most valuable type-strain genomes for metagenomic binning, comparative biology and taxonomic classification.</title>
        <authorList>
            <person name="Goeker M."/>
        </authorList>
    </citation>
    <scope>NUCLEOTIDE SEQUENCE [LARGE SCALE GENOMIC DNA]</scope>
    <source>
        <strain evidence="6 9">D-501</strain>
    </source>
</reference>
<dbReference type="Gene3D" id="3.40.50.2300">
    <property type="match status" value="2"/>
</dbReference>
<dbReference type="Proteomes" id="UP000323522">
    <property type="component" value="Plasmid pSna507_unt10"/>
</dbReference>
<dbReference type="InterPro" id="IPR010982">
    <property type="entry name" value="Lambda_DNA-bd_dom_sf"/>
</dbReference>
<dbReference type="PANTHER" id="PTHR30146:SF138">
    <property type="entry name" value="TRANSCRIPTIONAL REGULATORY PROTEIN"/>
    <property type="match status" value="1"/>
</dbReference>
<dbReference type="GO" id="GO:0000976">
    <property type="term" value="F:transcription cis-regulatory region binding"/>
    <property type="evidence" value="ECO:0007669"/>
    <property type="project" value="TreeGrafter"/>
</dbReference>